<evidence type="ECO:0000256" key="1">
    <source>
        <dbReference type="SAM" id="Phobius"/>
    </source>
</evidence>
<sequence length="87" mass="9437">MAKEAMGTTLFSTGTALLWMDMAAISDIMMMPTNSKGCNCPICRFPMALMAIMTTVYKIKVRMVISNITGLLTLCVLLVYVALFCGG</sequence>
<proteinExistence type="predicted"/>
<keyword evidence="1" id="KW-0472">Membrane</keyword>
<dbReference type="EMBL" id="VSSQ01085261">
    <property type="protein sequence ID" value="MPN32974.1"/>
    <property type="molecule type" value="Genomic_DNA"/>
</dbReference>
<organism evidence="2">
    <name type="scientific">bioreactor metagenome</name>
    <dbReference type="NCBI Taxonomy" id="1076179"/>
    <lineage>
        <taxon>unclassified sequences</taxon>
        <taxon>metagenomes</taxon>
        <taxon>ecological metagenomes</taxon>
    </lineage>
</organism>
<keyword evidence="1" id="KW-1133">Transmembrane helix</keyword>
<comment type="caution">
    <text evidence="2">The sequence shown here is derived from an EMBL/GenBank/DDBJ whole genome shotgun (WGS) entry which is preliminary data.</text>
</comment>
<name>A0A645HA47_9ZZZZ</name>
<dbReference type="AlphaFoldDB" id="A0A645HA47"/>
<accession>A0A645HA47</accession>
<evidence type="ECO:0000313" key="2">
    <source>
        <dbReference type="EMBL" id="MPN32974.1"/>
    </source>
</evidence>
<keyword evidence="1" id="KW-0812">Transmembrane</keyword>
<gene>
    <name evidence="2" type="ORF">SDC9_180457</name>
</gene>
<protein>
    <submittedName>
        <fullName evidence="2">Uncharacterized protein</fullName>
    </submittedName>
</protein>
<reference evidence="2" key="1">
    <citation type="submission" date="2019-08" db="EMBL/GenBank/DDBJ databases">
        <authorList>
            <person name="Kucharzyk K."/>
            <person name="Murdoch R.W."/>
            <person name="Higgins S."/>
            <person name="Loffler F."/>
        </authorList>
    </citation>
    <scope>NUCLEOTIDE SEQUENCE</scope>
</reference>
<feature type="transmembrane region" description="Helical" evidence="1">
    <location>
        <begin position="61"/>
        <end position="85"/>
    </location>
</feature>